<evidence type="ECO:0000313" key="1">
    <source>
        <dbReference type="EMBL" id="MBF4438008.1"/>
    </source>
</evidence>
<comment type="caution">
    <text evidence="1">The sequence shown here is derived from an EMBL/GenBank/DDBJ whole genome shotgun (WGS) entry which is preliminary data.</text>
</comment>
<accession>A0AAW4BMU1</accession>
<protein>
    <submittedName>
        <fullName evidence="1">Uncharacterized protein</fullName>
    </submittedName>
</protein>
<gene>
    <name evidence="1" type="ORF">ERJ77_26700</name>
</gene>
<name>A0AAW4BMU1_VIBAN</name>
<evidence type="ECO:0000313" key="2">
    <source>
        <dbReference type="Proteomes" id="UP000786185"/>
    </source>
</evidence>
<feature type="non-terminal residue" evidence="1">
    <location>
        <position position="1"/>
    </location>
</feature>
<sequence length="122" mass="13522">ATSKSKAVQGATNSAHCILSCYTDLPLKGILLPLTYSEKNSDGNITVSFKYRNGIGDFFKVPASDLAVIKDIEQYANENADTQPKKYERLLLAKRNHNVPKDWEGISPISSQLMTTWSVETN</sequence>
<dbReference type="Proteomes" id="UP000786185">
    <property type="component" value="Unassembled WGS sequence"/>
</dbReference>
<reference evidence="1" key="1">
    <citation type="journal article" date="2021" name="PeerJ">
        <title>Analysis of 44 Vibrio anguillarum genomes reveals high genetic diversity.</title>
        <authorList>
            <person name="Hansen M.J."/>
            <person name="Dalsgaard I."/>
        </authorList>
    </citation>
    <scope>NUCLEOTIDE SEQUENCE</scope>
    <source>
        <strain evidence="1">850617-1/1</strain>
    </source>
</reference>
<proteinExistence type="predicted"/>
<dbReference type="EMBL" id="SCLC01001574">
    <property type="protein sequence ID" value="MBF4438008.1"/>
    <property type="molecule type" value="Genomic_DNA"/>
</dbReference>
<feature type="non-terminal residue" evidence="1">
    <location>
        <position position="122"/>
    </location>
</feature>
<dbReference type="AlphaFoldDB" id="A0AAW4BMU1"/>
<organism evidence="1 2">
    <name type="scientific">Vibrio anguillarum</name>
    <name type="common">Listonella anguillarum</name>
    <dbReference type="NCBI Taxonomy" id="55601"/>
    <lineage>
        <taxon>Bacteria</taxon>
        <taxon>Pseudomonadati</taxon>
        <taxon>Pseudomonadota</taxon>
        <taxon>Gammaproteobacteria</taxon>
        <taxon>Vibrionales</taxon>
        <taxon>Vibrionaceae</taxon>
        <taxon>Vibrio</taxon>
    </lineage>
</organism>